<protein>
    <submittedName>
        <fullName evidence="1">Response regulator</fullName>
    </submittedName>
</protein>
<proteinExistence type="predicted"/>
<evidence type="ECO:0000313" key="2">
    <source>
        <dbReference type="Proteomes" id="UP000004277"/>
    </source>
</evidence>
<evidence type="ECO:0000313" key="1">
    <source>
        <dbReference type="EMBL" id="TMS58935.1"/>
    </source>
</evidence>
<organism evidence="1 2">
    <name type="scientific">Imbroritus primus</name>
    <dbReference type="NCBI Taxonomy" id="3058603"/>
    <lineage>
        <taxon>Bacteria</taxon>
        <taxon>Pseudomonadati</taxon>
        <taxon>Pseudomonadota</taxon>
        <taxon>Betaproteobacteria</taxon>
        <taxon>Burkholderiales</taxon>
        <taxon>Burkholderiaceae</taxon>
        <taxon>Imbroritus</taxon>
    </lineage>
</organism>
<dbReference type="Proteomes" id="UP000004277">
    <property type="component" value="Unassembled WGS sequence"/>
</dbReference>
<dbReference type="EMBL" id="AKCV02000015">
    <property type="protein sequence ID" value="TMS58935.1"/>
    <property type="molecule type" value="Genomic_DNA"/>
</dbReference>
<keyword evidence="2" id="KW-1185">Reference proteome</keyword>
<gene>
    <name evidence="1" type="ORF">MW7_006815</name>
</gene>
<reference evidence="1" key="1">
    <citation type="submission" date="2019-05" db="EMBL/GenBank/DDBJ databases">
        <title>Revised genome assembly of Burkholderiaceae (previously Ralstonia) sp. PBA.</title>
        <authorList>
            <person name="Gan H.M."/>
        </authorList>
    </citation>
    <scope>NUCLEOTIDE SEQUENCE</scope>
    <source>
        <strain evidence="1">PBA</strain>
    </source>
</reference>
<comment type="caution">
    <text evidence="1">The sequence shown here is derived from an EMBL/GenBank/DDBJ whole genome shotgun (WGS) entry which is preliminary data.</text>
</comment>
<name>A0ACD3SRS1_9BURK</name>
<accession>A0ACD3SRS1</accession>
<sequence length="342" mass="38333">MPNADRLPPVFYHPSVLVIVDDCRSYCESIKFGMPIEQPIVTFNDPHKAIAWLRARTVLCQRNEPAITVHYDDASLSMERRVVEMDLAWIHRQTGCADRFLHPAVVAVDFSMPEMSGLEFCAEIADLSCRRILLTGTADEGVAVGGFNNRMIDRYIKKGDPDALDKLAGCVADLQESYFRALSGTVREILGQHSFPFLSEPATMGVLAQLMARYGFVEYCLYPNPGGFLLLTARGEATLMVIETEAGLLAHCEAAAMFDAPDCLVHALQDLRVVPFFWPGNGMYVPACYDWEPYCLPASTFTGRDTYYYALFSLPRESLPPQVYDFQRFMIDRDPMHPVGSV</sequence>